<dbReference type="Proteomes" id="UP001356427">
    <property type="component" value="Unassembled WGS sequence"/>
</dbReference>
<feature type="compositionally biased region" description="Polar residues" evidence="6">
    <location>
        <begin position="30"/>
        <end position="43"/>
    </location>
</feature>
<keyword evidence="5" id="KW-0206">Cytoskeleton</keyword>
<evidence type="ECO:0000256" key="4">
    <source>
        <dbReference type="ARBA" id="ARBA00023054"/>
    </source>
</evidence>
<dbReference type="GO" id="GO:0000226">
    <property type="term" value="P:microtubule cytoskeleton organization"/>
    <property type="evidence" value="ECO:0007669"/>
    <property type="project" value="InterPro"/>
</dbReference>
<evidence type="ECO:0000256" key="3">
    <source>
        <dbReference type="ARBA" id="ARBA00022490"/>
    </source>
</evidence>
<evidence type="ECO:0000256" key="1">
    <source>
        <dbReference type="ARBA" id="ARBA00004245"/>
    </source>
</evidence>
<comment type="caution">
    <text evidence="7">The sequence shown here is derived from an EMBL/GenBank/DDBJ whole genome shotgun (WGS) entry which is preliminary data.</text>
</comment>
<reference evidence="7 8" key="1">
    <citation type="submission" date="2021-04" db="EMBL/GenBank/DDBJ databases">
        <authorList>
            <person name="De Guttry C."/>
            <person name="Zahm M."/>
            <person name="Klopp C."/>
            <person name="Cabau C."/>
            <person name="Louis A."/>
            <person name="Berthelot C."/>
            <person name="Parey E."/>
            <person name="Roest Crollius H."/>
            <person name="Montfort J."/>
            <person name="Robinson-Rechavi M."/>
            <person name="Bucao C."/>
            <person name="Bouchez O."/>
            <person name="Gislard M."/>
            <person name="Lluch J."/>
            <person name="Milhes M."/>
            <person name="Lampietro C."/>
            <person name="Lopez Roques C."/>
            <person name="Donnadieu C."/>
            <person name="Braasch I."/>
            <person name="Desvignes T."/>
            <person name="Postlethwait J."/>
            <person name="Bobe J."/>
            <person name="Wedekind C."/>
            <person name="Guiguen Y."/>
        </authorList>
    </citation>
    <scope>NUCLEOTIDE SEQUENCE [LARGE SCALE GENOMIC DNA]</scope>
    <source>
        <strain evidence="7">Cs_M1</strain>
        <tissue evidence="7">Blood</tissue>
    </source>
</reference>
<feature type="region of interest" description="Disordered" evidence="6">
    <location>
        <begin position="489"/>
        <end position="512"/>
    </location>
</feature>
<evidence type="ECO:0000256" key="5">
    <source>
        <dbReference type="ARBA" id="ARBA00023212"/>
    </source>
</evidence>
<evidence type="ECO:0000256" key="6">
    <source>
        <dbReference type="SAM" id="MobiDB-lite"/>
    </source>
</evidence>
<comment type="similarity">
    <text evidence="2">Belongs to the MAP7 family.</text>
</comment>
<feature type="region of interest" description="Disordered" evidence="6">
    <location>
        <begin position="25"/>
        <end position="444"/>
    </location>
</feature>
<feature type="region of interest" description="Disordered" evidence="6">
    <location>
        <begin position="584"/>
        <end position="619"/>
    </location>
</feature>
<keyword evidence="3" id="KW-0963">Cytoplasm</keyword>
<gene>
    <name evidence="7" type="ORF">J4Q44_G00296290</name>
</gene>
<feature type="compositionally biased region" description="Pro residues" evidence="6">
    <location>
        <begin position="586"/>
        <end position="598"/>
    </location>
</feature>
<feature type="region of interest" description="Disordered" evidence="6">
    <location>
        <begin position="532"/>
        <end position="556"/>
    </location>
</feature>
<evidence type="ECO:0000256" key="2">
    <source>
        <dbReference type="ARBA" id="ARBA00007525"/>
    </source>
</evidence>
<keyword evidence="4" id="KW-0175">Coiled coil</keyword>
<dbReference type="AlphaFoldDB" id="A0AAN8L6N8"/>
<proteinExistence type="inferred from homology"/>
<sequence>MTTVTPGAGHEVTAVMTAPIITGIRPLTNGHASPSRLSSNHNSPADLGQFLRDKEQRVRQQLERCADERGRRMEEQKRREEERRAAVEERRRQQDEKERLEALVRRRERGGERDRRIGEDRPKRWTWGGPPGGEEGNPKTPPSHAIGSALPHHPASAASPNQSRNVCDFLTPPTPDQPITKRLSNSSASLHSPERASPSPQRPAYKASPSRKTSNGPPEDKTPKTPTTERGPASCLTDSSMRRLESPTTPTRSSSPRAQGKGLGTPKRVKSTKSRAQSPCSPGQYPPSPLRQRPSVTEGNHEARGHGTLERKSSKPDAPEKKIPKSCSRDLAAESPGTPTGRNVAGTTDAEEASRLLAERRRLARVQKEQEDKLRQEEERMRAEEELRREQEALERQAKDAQRAEEERERREEERERREEERKSREEEERRTKERRWKDMQDQLDREREEACLRAHREAERKRQERELLQIQEEQERLQRKKRIEEIMKRTRKSETDSSSSGVCDVNGGQAGLDQDESALITLGPLERKSCGGDELSDGVQSMDVSPVSRDDLGSVQDFSPVSEVLNSMSNARTLEHLLDLTALPDTPPYPRLQPGTPPSFSTASALANWTSSNQYSPV</sequence>
<feature type="compositionally biased region" description="Low complexity" evidence="6">
    <location>
        <begin position="246"/>
        <end position="257"/>
    </location>
</feature>
<dbReference type="EMBL" id="JAGTTL010000028">
    <property type="protein sequence ID" value="KAK6299596.1"/>
    <property type="molecule type" value="Genomic_DNA"/>
</dbReference>
<organism evidence="7 8">
    <name type="scientific">Coregonus suidteri</name>
    <dbReference type="NCBI Taxonomy" id="861788"/>
    <lineage>
        <taxon>Eukaryota</taxon>
        <taxon>Metazoa</taxon>
        <taxon>Chordata</taxon>
        <taxon>Craniata</taxon>
        <taxon>Vertebrata</taxon>
        <taxon>Euteleostomi</taxon>
        <taxon>Actinopterygii</taxon>
        <taxon>Neopterygii</taxon>
        <taxon>Teleostei</taxon>
        <taxon>Protacanthopterygii</taxon>
        <taxon>Salmoniformes</taxon>
        <taxon>Salmonidae</taxon>
        <taxon>Coregoninae</taxon>
        <taxon>Coregonus</taxon>
    </lineage>
</organism>
<dbReference type="InterPro" id="IPR008604">
    <property type="entry name" value="MAP7_fam"/>
</dbReference>
<dbReference type="InterPro" id="IPR051483">
    <property type="entry name" value="MAP7_domain-containing"/>
</dbReference>
<feature type="compositionally biased region" description="Basic and acidic residues" evidence="6">
    <location>
        <begin position="352"/>
        <end position="444"/>
    </location>
</feature>
<feature type="compositionally biased region" description="Basic and acidic residues" evidence="6">
    <location>
        <begin position="51"/>
        <end position="123"/>
    </location>
</feature>
<feature type="compositionally biased region" description="Basic and acidic residues" evidence="6">
    <location>
        <begin position="299"/>
        <end position="332"/>
    </location>
</feature>
<evidence type="ECO:0008006" key="9">
    <source>
        <dbReference type="Google" id="ProtNLM"/>
    </source>
</evidence>
<accession>A0AAN8L6N8</accession>
<evidence type="ECO:0000313" key="8">
    <source>
        <dbReference type="Proteomes" id="UP001356427"/>
    </source>
</evidence>
<name>A0AAN8L6N8_9TELE</name>
<feature type="compositionally biased region" description="Polar residues" evidence="6">
    <location>
        <begin position="599"/>
        <end position="619"/>
    </location>
</feature>
<feature type="compositionally biased region" description="Low complexity" evidence="6">
    <location>
        <begin position="148"/>
        <end position="160"/>
    </location>
</feature>
<protein>
    <recommendedName>
        <fullName evidence="9">MAP7 domain-containing protein 2-like</fullName>
    </recommendedName>
</protein>
<keyword evidence="8" id="KW-1185">Reference proteome</keyword>
<dbReference type="PANTHER" id="PTHR15073">
    <property type="entry name" value="MICROTUBULE-ASSOCIATED PROTEIN"/>
    <property type="match status" value="1"/>
</dbReference>
<dbReference type="GO" id="GO:0015630">
    <property type="term" value="C:microtubule cytoskeleton"/>
    <property type="evidence" value="ECO:0007669"/>
    <property type="project" value="InterPro"/>
</dbReference>
<dbReference type="PANTHER" id="PTHR15073:SF3">
    <property type="entry name" value="MAP7 DOMAIN-CONTAINING PROTEIN 2"/>
    <property type="match status" value="1"/>
</dbReference>
<dbReference type="Pfam" id="PF05672">
    <property type="entry name" value="MAP7"/>
    <property type="match status" value="1"/>
</dbReference>
<evidence type="ECO:0000313" key="7">
    <source>
        <dbReference type="EMBL" id="KAK6299596.1"/>
    </source>
</evidence>
<comment type="subcellular location">
    <subcellularLocation>
        <location evidence="1">Cytoplasm</location>
        <location evidence="1">Cytoskeleton</location>
    </subcellularLocation>
</comment>